<evidence type="ECO:0000313" key="3">
    <source>
        <dbReference type="Proteomes" id="UP000635245"/>
    </source>
</evidence>
<keyword evidence="3" id="KW-1185">Reference proteome</keyword>
<dbReference type="AlphaFoldDB" id="A0A934QT01"/>
<dbReference type="Pfam" id="PF14534">
    <property type="entry name" value="DUF4440"/>
    <property type="match status" value="1"/>
</dbReference>
<dbReference type="InterPro" id="IPR011944">
    <property type="entry name" value="Steroid_delta5-4_isomerase"/>
</dbReference>
<dbReference type="Gene3D" id="3.10.450.50">
    <property type="match status" value="1"/>
</dbReference>
<sequence>MSRETPPPALTDTTTDHAADRAAIERVVADTEKAYNTNDPELLTEHFAQDATVVNAMGVLLSGRDTLLESNRAGLAGFLRDQYVRYDLLDVVFVRPDVALAHKGARATDATGELIDLDHAMIALYVLVKQDGRWWVAARQNTLVPAEG</sequence>
<accession>A0A934QT01</accession>
<comment type="caution">
    <text evidence="2">The sequence shown here is derived from an EMBL/GenBank/DDBJ whole genome shotgun (WGS) entry which is preliminary data.</text>
</comment>
<evidence type="ECO:0000313" key="2">
    <source>
        <dbReference type="EMBL" id="MBK1785775.1"/>
    </source>
</evidence>
<organism evidence="2 3">
    <name type="scientific">Prauserella cavernicola</name>
    <dbReference type="NCBI Taxonomy" id="2800127"/>
    <lineage>
        <taxon>Bacteria</taxon>
        <taxon>Bacillati</taxon>
        <taxon>Actinomycetota</taxon>
        <taxon>Actinomycetes</taxon>
        <taxon>Pseudonocardiales</taxon>
        <taxon>Pseudonocardiaceae</taxon>
        <taxon>Prauserella</taxon>
    </lineage>
</organism>
<reference evidence="2" key="1">
    <citation type="submission" date="2020-12" db="EMBL/GenBank/DDBJ databases">
        <title>Prauserella sp. ASG 168, a novel actinomycete isolated from cave rock.</title>
        <authorList>
            <person name="Suriyachadkun C."/>
        </authorList>
    </citation>
    <scope>NUCLEOTIDE SEQUENCE</scope>
    <source>
        <strain evidence="2">ASG 168</strain>
    </source>
</reference>
<dbReference type="SUPFAM" id="SSF54427">
    <property type="entry name" value="NTF2-like"/>
    <property type="match status" value="1"/>
</dbReference>
<name>A0A934QT01_9PSEU</name>
<proteinExistence type="predicted"/>
<dbReference type="Proteomes" id="UP000635245">
    <property type="component" value="Unassembled WGS sequence"/>
</dbReference>
<dbReference type="RefSeq" id="WP_200318795.1">
    <property type="nucleotide sequence ID" value="NZ_JAENJH010000003.1"/>
</dbReference>
<gene>
    <name evidence="2" type="ORF">JHE00_15695</name>
</gene>
<dbReference type="EMBL" id="JAENJH010000003">
    <property type="protein sequence ID" value="MBK1785775.1"/>
    <property type="molecule type" value="Genomic_DNA"/>
</dbReference>
<evidence type="ECO:0000259" key="1">
    <source>
        <dbReference type="Pfam" id="PF14534"/>
    </source>
</evidence>
<feature type="domain" description="DUF4440" evidence="1">
    <location>
        <begin position="24"/>
        <end position="136"/>
    </location>
</feature>
<dbReference type="InterPro" id="IPR032710">
    <property type="entry name" value="NTF2-like_dom_sf"/>
</dbReference>
<dbReference type="NCBIfam" id="TIGR02246">
    <property type="entry name" value="SgcJ/EcaC family oxidoreductase"/>
    <property type="match status" value="1"/>
</dbReference>
<dbReference type="InterPro" id="IPR027843">
    <property type="entry name" value="DUF4440"/>
</dbReference>
<protein>
    <submittedName>
        <fullName evidence="2">SgcJ/EcaC family oxidoreductase</fullName>
    </submittedName>
</protein>